<evidence type="ECO:0000256" key="1">
    <source>
        <dbReference type="ARBA" id="ARBA00003798"/>
    </source>
</evidence>
<keyword evidence="12" id="KW-0274">FAD</keyword>
<dbReference type="Pfam" id="PF07976">
    <property type="entry name" value="Phe_hydrox_dim"/>
    <property type="match status" value="1"/>
</dbReference>
<evidence type="ECO:0000256" key="12">
    <source>
        <dbReference type="ARBA" id="ARBA00022827"/>
    </source>
</evidence>
<evidence type="ECO:0000256" key="9">
    <source>
        <dbReference type="ARBA" id="ARBA00022679"/>
    </source>
</evidence>
<evidence type="ECO:0000256" key="14">
    <source>
        <dbReference type="ARBA" id="ARBA00023002"/>
    </source>
</evidence>
<dbReference type="SUPFAM" id="SSF54373">
    <property type="entry name" value="FAD-linked reductases, C-terminal domain"/>
    <property type="match status" value="1"/>
</dbReference>
<keyword evidence="9" id="KW-0808">Transferase</keyword>
<accession>A0A9Q8SP34</accession>
<dbReference type="RefSeq" id="XP_049142476.1">
    <property type="nucleotide sequence ID" value="XM_049285333.1"/>
</dbReference>
<dbReference type="Gene3D" id="3.50.50.60">
    <property type="entry name" value="FAD/NAD(P)-binding domain"/>
    <property type="match status" value="1"/>
</dbReference>
<dbReference type="Gene3D" id="3.40.30.20">
    <property type="match status" value="1"/>
</dbReference>
<keyword evidence="15" id="KW-0539">Nucleus</keyword>
<feature type="compositionally biased region" description="Polar residues" evidence="16">
    <location>
        <begin position="101"/>
        <end position="111"/>
    </location>
</feature>
<dbReference type="InterPro" id="IPR050641">
    <property type="entry name" value="RIFMO-like"/>
</dbReference>
<dbReference type="InterPro" id="IPR002938">
    <property type="entry name" value="FAD-bd"/>
</dbReference>
<feature type="domain" description="Clp1 P-loop" evidence="19">
    <location>
        <begin position="294"/>
        <end position="489"/>
    </location>
</feature>
<dbReference type="GO" id="GO:0016709">
    <property type="term" value="F:oxidoreductase activity, acting on paired donors, with incorporation or reduction of molecular oxygen, NAD(P)H as one donor, and incorporation of one atom of oxygen"/>
    <property type="evidence" value="ECO:0007669"/>
    <property type="project" value="UniProtKB-ARBA"/>
</dbReference>
<evidence type="ECO:0000313" key="20">
    <source>
        <dbReference type="EMBL" id="UQC80848.1"/>
    </source>
</evidence>
<evidence type="ECO:0000256" key="11">
    <source>
        <dbReference type="ARBA" id="ARBA00022777"/>
    </source>
</evidence>
<dbReference type="Proteomes" id="UP000830671">
    <property type="component" value="Chromosome 3"/>
</dbReference>
<keyword evidence="10" id="KW-0547">Nucleotide-binding</keyword>
<dbReference type="PANTHER" id="PTHR43004">
    <property type="entry name" value="TRK SYSTEM POTASSIUM UPTAKE PROTEIN"/>
    <property type="match status" value="1"/>
</dbReference>
<feature type="region of interest" description="Disordered" evidence="16">
    <location>
        <begin position="1"/>
        <end position="136"/>
    </location>
</feature>
<protein>
    <recommendedName>
        <fullName evidence="6">Polynucleotide 5'-hydroxyl-kinase GRC3</fullName>
    </recommendedName>
    <alternativeName>
        <fullName evidence="5">Polynucleotide 5'-hydroxyl-kinase grc3</fullName>
    </alternativeName>
</protein>
<dbReference type="SUPFAM" id="SSF51905">
    <property type="entry name" value="FAD/NAD(P)-binding domain"/>
    <property type="match status" value="1"/>
</dbReference>
<dbReference type="GeneID" id="73340343"/>
<dbReference type="InterPro" id="IPR036249">
    <property type="entry name" value="Thioredoxin-like_sf"/>
</dbReference>
<evidence type="ECO:0000256" key="4">
    <source>
        <dbReference type="ARBA" id="ARBA00011003"/>
    </source>
</evidence>
<gene>
    <name evidence="20" type="ORF">CLUP02_06333</name>
</gene>
<dbReference type="Pfam" id="PF01494">
    <property type="entry name" value="FAD_binding_3"/>
    <property type="match status" value="1"/>
</dbReference>
<dbReference type="CDD" id="cd02979">
    <property type="entry name" value="PHOX_C"/>
    <property type="match status" value="1"/>
</dbReference>
<dbReference type="GO" id="GO:0005730">
    <property type="term" value="C:nucleolus"/>
    <property type="evidence" value="ECO:0007669"/>
    <property type="project" value="UniProtKB-SubCell"/>
</dbReference>
<dbReference type="InterPro" id="IPR036188">
    <property type="entry name" value="FAD/NAD-bd_sf"/>
</dbReference>
<evidence type="ECO:0000256" key="10">
    <source>
        <dbReference type="ARBA" id="ARBA00022741"/>
    </source>
</evidence>
<evidence type="ECO:0000256" key="7">
    <source>
        <dbReference type="ARBA" id="ARBA00022552"/>
    </source>
</evidence>
<evidence type="ECO:0000259" key="18">
    <source>
        <dbReference type="Pfam" id="PF07976"/>
    </source>
</evidence>
<dbReference type="Pfam" id="PF16575">
    <property type="entry name" value="CLP1_P"/>
    <property type="match status" value="1"/>
</dbReference>
<dbReference type="PRINTS" id="PR00420">
    <property type="entry name" value="RNGMNOXGNASE"/>
</dbReference>
<proteinExistence type="inferred from homology"/>
<dbReference type="InterPro" id="IPR012941">
    <property type="entry name" value="Phe_hydrox_C_dim_dom"/>
</dbReference>
<dbReference type="Gene3D" id="3.40.50.300">
    <property type="entry name" value="P-loop containing nucleotide triphosphate hydrolases"/>
    <property type="match status" value="1"/>
</dbReference>
<feature type="compositionally biased region" description="Low complexity" evidence="16">
    <location>
        <begin position="25"/>
        <end position="49"/>
    </location>
</feature>
<evidence type="ECO:0000256" key="8">
    <source>
        <dbReference type="ARBA" id="ARBA00022630"/>
    </source>
</evidence>
<comment type="function">
    <text evidence="1">Polynucleotide 5'-kinase involved in rRNA processing.</text>
</comment>
<dbReference type="GO" id="GO:0016301">
    <property type="term" value="F:kinase activity"/>
    <property type="evidence" value="ECO:0007669"/>
    <property type="project" value="UniProtKB-KW"/>
</dbReference>
<dbReference type="FunFam" id="3.40.50.300:FF:001156">
    <property type="entry name" value="Polynucleotide 5-hydroxyl-kinase grc3"/>
    <property type="match status" value="1"/>
</dbReference>
<evidence type="ECO:0000256" key="3">
    <source>
        <dbReference type="ARBA" id="ARBA00007801"/>
    </source>
</evidence>
<dbReference type="GO" id="GO:0005524">
    <property type="term" value="F:ATP binding"/>
    <property type="evidence" value="ECO:0007669"/>
    <property type="project" value="UniProtKB-KW"/>
</dbReference>
<keyword evidence="13" id="KW-0067">ATP-binding</keyword>
<feature type="compositionally biased region" description="Polar residues" evidence="16">
    <location>
        <begin position="121"/>
        <end position="135"/>
    </location>
</feature>
<reference evidence="20" key="1">
    <citation type="journal article" date="2021" name="Mol. Plant Microbe Interact.">
        <title>Complete Genome Sequence of the Plant-Pathogenic Fungus Colletotrichum lupini.</title>
        <authorList>
            <person name="Baroncelli R."/>
            <person name="Pensec F."/>
            <person name="Da Lio D."/>
            <person name="Boufleur T."/>
            <person name="Vicente I."/>
            <person name="Sarrocco S."/>
            <person name="Picot A."/>
            <person name="Baraldi E."/>
            <person name="Sukno S."/>
            <person name="Thon M."/>
            <person name="Le Floch G."/>
        </authorList>
    </citation>
    <scope>NUCLEOTIDE SEQUENCE</scope>
    <source>
        <strain evidence="20">IMI 504893</strain>
    </source>
</reference>
<keyword evidence="7" id="KW-0698">rRNA processing</keyword>
<comment type="similarity">
    <text evidence="3">Belongs to the PheA/TfdB FAD monooxygenase family.</text>
</comment>
<name>A0A9Q8SP34_9PEZI</name>
<evidence type="ECO:0000259" key="19">
    <source>
        <dbReference type="Pfam" id="PF16575"/>
    </source>
</evidence>
<keyword evidence="11" id="KW-0418">Kinase</keyword>
<keyword evidence="14" id="KW-0560">Oxidoreductase</keyword>
<feature type="domain" description="Phenol hydroxylase-like C-terminal dimerisation" evidence="18">
    <location>
        <begin position="1230"/>
        <end position="1458"/>
    </location>
</feature>
<evidence type="ECO:0000313" key="21">
    <source>
        <dbReference type="Proteomes" id="UP000830671"/>
    </source>
</evidence>
<dbReference type="SUPFAM" id="SSF52833">
    <property type="entry name" value="Thioredoxin-like"/>
    <property type="match status" value="1"/>
</dbReference>
<organism evidence="20 21">
    <name type="scientific">Colletotrichum lupini</name>
    <dbReference type="NCBI Taxonomy" id="145971"/>
    <lineage>
        <taxon>Eukaryota</taxon>
        <taxon>Fungi</taxon>
        <taxon>Dikarya</taxon>
        <taxon>Ascomycota</taxon>
        <taxon>Pezizomycotina</taxon>
        <taxon>Sordariomycetes</taxon>
        <taxon>Hypocreomycetidae</taxon>
        <taxon>Glomerellales</taxon>
        <taxon>Glomerellaceae</taxon>
        <taxon>Colletotrichum</taxon>
        <taxon>Colletotrichum acutatum species complex</taxon>
    </lineage>
</organism>
<evidence type="ECO:0000256" key="16">
    <source>
        <dbReference type="SAM" id="MobiDB-lite"/>
    </source>
</evidence>
<dbReference type="InterPro" id="IPR032319">
    <property type="entry name" value="CLP1_P"/>
</dbReference>
<feature type="domain" description="FAD-binding" evidence="17">
    <location>
        <begin position="781"/>
        <end position="1187"/>
    </location>
</feature>
<dbReference type="GO" id="GO:0006364">
    <property type="term" value="P:rRNA processing"/>
    <property type="evidence" value="ECO:0007669"/>
    <property type="project" value="UniProtKB-KW"/>
</dbReference>
<dbReference type="EMBL" id="CP019475">
    <property type="protein sequence ID" value="UQC80848.1"/>
    <property type="molecule type" value="Genomic_DNA"/>
</dbReference>
<dbReference type="KEGG" id="clup:CLUP02_06333"/>
<keyword evidence="8" id="KW-0285">Flavoprotein</keyword>
<dbReference type="PANTHER" id="PTHR43004:SF20">
    <property type="entry name" value="2-MONOOXYGENASE, PUTATIVE (AFU_ORTHOLOGUE AFUA_1G13660)-RELATED"/>
    <property type="match status" value="1"/>
</dbReference>
<evidence type="ECO:0000256" key="5">
    <source>
        <dbReference type="ARBA" id="ARBA00018706"/>
    </source>
</evidence>
<comment type="similarity">
    <text evidence="4">Belongs to the Clp1 family. NOL9/GRC3 subfamily.</text>
</comment>
<evidence type="ECO:0000256" key="13">
    <source>
        <dbReference type="ARBA" id="ARBA00022840"/>
    </source>
</evidence>
<keyword evidence="21" id="KW-1185">Reference proteome</keyword>
<dbReference type="InterPro" id="IPR038220">
    <property type="entry name" value="PHOX_C_sf"/>
</dbReference>
<evidence type="ECO:0000256" key="6">
    <source>
        <dbReference type="ARBA" id="ARBA00019824"/>
    </source>
</evidence>
<dbReference type="InterPro" id="IPR027417">
    <property type="entry name" value="P-loop_NTPase"/>
</dbReference>
<feature type="compositionally biased region" description="Polar residues" evidence="16">
    <location>
        <begin position="81"/>
        <end position="92"/>
    </location>
</feature>
<evidence type="ECO:0000259" key="17">
    <source>
        <dbReference type="Pfam" id="PF01494"/>
    </source>
</evidence>
<sequence length="1460" mass="160393">MATPKRRKVETSEGSRPMSAFALRQQLLSASPSLSPAPQAESQPAPDAQVSTPTPTPKARSPAKGRSSKRVASTEDEAIQHTPQTKPGQSASAPIAGATESKYNLSTSSPTADPDEINPSKIGTQQFSTFRPSKSNSRRVAGGILELRLHDSERFLVLGSYGIKVLDGEITIAGASVRPPDGIKWVHAPHCHAIPVLRCSEETRLELHPHPQGASLRKLERLSPLFRSLWHEPEGKASKRGAKTDTYRIICTSEDAPKRALIQDLRSHPAWNKKLAGLTKAKPDQPALSVMLCGPKSSGKSTFGRILGNRLLTGAGQQTRTRKTPPSVVVMELDPGQPEYTPAGTIALVQVREPNLSPSFARIAANEQDVTVMRCHSIASVSPASDPELYLECALDLFQRYQDTCKGLPLIINTPGWVLGTGLDLLSELVSTIKPADVIYMSEDGPRETIEGLQAACKTAFTLLPSQQSEFTSRTAAHLRSMQALAYFHTKRNPSNQLLWNPTPLSSSPPLMVGYKGKNRGITGIISYEYQPPADLLAETINGSILCLVETEDVRAFTRLARESIDSSAVTSGVDVMDVDGVALDLEAIIARTPEGIPYIPNTDAQTLDPRYAQTLGQVLLRGIDTKTGALQILTPIPLERIEAAKAAGRHLLLVHGKLDSPGWAYSEDLYYQSFNGSDVDNYKYDTVEVMDEDTESDKSDEEPENLELAGDISDTPWIEVLQGHEKRPVGSRGTPEWGGLHPHFEMKCSPMQCGSPFRAAALQIPALGIYPTSPDDVQSKVDVLIIGAGPAGLMLALWLSRLGVKTRIVDKRTAKVYSGQADGFQVRSLEILDSFGVAERVWKAANRMLEVSFWNPDENGTIQRSAKSVNTIPGLSRFTESVLHQGRIEQFFIDGIRASYPSNETPLQVERMVIPTSLEIDEAAAEDPDPEAHPVTVTLRHLTEEEATPTQMLSNLSDGIFRSNLADDDVAGILDRSKGREARDEVVRAKYVVGCDGAHSWTRKALGKEFEMKGESTDAIWGVMDIVPITDFPDIRFRTMIQNTAGALMIIPRENRMVRLYIQLKEVSAGGGRVDRSQITPEIIFKSAQRIFSPYKLEYHYCDWWTAYQIGQRTGDHFSKLNRVFLAGDAVHTHSPKAGQGMNISMQDSYNLGWKIGLACKNILPRDVLSTYELERKKIAKDLIAFDGKFSKLFTGAPPKDIQSETGVSDDVFQKAFHTSRMFTTGVGVNYQPTVLVAKEADADTETEDDLPNTLTKSAAKSTQSLATNCKLGQRFPSYKVIRQSDARLWELHHKLPSNGRFRLVVFGGDISQPAQRDKVNALGAWLLSYLPKLPTIALGPASDPHSGLIKFKTDADPSIVDVVLVHSAPRDEVDLLRDVHEAYHPFDSKLGWDYDKVFSDGKTFYEEPERAYEKYGIDSGKGAVVGLRPDGYVGLVTPVGHDGAEQIQKWFDGIFQRS</sequence>
<dbReference type="Gene3D" id="3.30.9.10">
    <property type="entry name" value="D-Amino Acid Oxidase, subunit A, domain 2"/>
    <property type="match status" value="1"/>
</dbReference>
<dbReference type="GO" id="GO:0071949">
    <property type="term" value="F:FAD binding"/>
    <property type="evidence" value="ECO:0007669"/>
    <property type="project" value="InterPro"/>
</dbReference>
<evidence type="ECO:0000256" key="15">
    <source>
        <dbReference type="ARBA" id="ARBA00023242"/>
    </source>
</evidence>
<evidence type="ECO:0000256" key="2">
    <source>
        <dbReference type="ARBA" id="ARBA00004604"/>
    </source>
</evidence>
<comment type="subcellular location">
    <subcellularLocation>
        <location evidence="2">Nucleus</location>
        <location evidence="2">Nucleolus</location>
    </subcellularLocation>
</comment>